<sequence length="297" mass="32471">MPTDIGTNASIVRAGTGNLEIIALRILRTTTDLGNKKAQHVNAPAILPFVQNHLVTKTTLEDPLPTEWIQINYTDKSQSFIMVTKMPIAKYLIEGEIQLNVALQNGDKYVLKADAYDPEKDESAGARIDVGNNKATMKLTMKAIQSVDPTKAKLTVASALKQVGLRVLRVDQMSANGIPIQKYAIDFTRTDEFHAANLHKTPPIDFGIGENHIAKVQYNGEFLKSLYLCGTCYKYDSAFASSYDARLTCLGHGGPSINTNSTESKKRKQADLAKAQADSLAHAAKAHSSSDPFFDDN</sequence>
<proteinExistence type="predicted"/>
<feature type="region of interest" description="Disordered" evidence="1">
    <location>
        <begin position="256"/>
        <end position="297"/>
    </location>
</feature>
<evidence type="ECO:0000313" key="2">
    <source>
        <dbReference type="EMBL" id="CAE2195414.1"/>
    </source>
</evidence>
<dbReference type="EMBL" id="HBKO01001541">
    <property type="protein sequence ID" value="CAE2195414.1"/>
    <property type="molecule type" value="Transcribed_RNA"/>
</dbReference>
<protein>
    <submittedName>
        <fullName evidence="2">Uncharacterized protein</fullName>
    </submittedName>
</protein>
<gene>
    <name evidence="2" type="ORF">CPOL0286_LOCUS767</name>
</gene>
<feature type="compositionally biased region" description="Low complexity" evidence="1">
    <location>
        <begin position="272"/>
        <end position="291"/>
    </location>
</feature>
<accession>A0A7S4HCW6</accession>
<name>A0A7S4HCW6_9EUKA</name>
<reference evidence="2" key="1">
    <citation type="submission" date="2021-01" db="EMBL/GenBank/DDBJ databases">
        <authorList>
            <person name="Corre E."/>
            <person name="Pelletier E."/>
            <person name="Niang G."/>
            <person name="Scheremetjew M."/>
            <person name="Finn R."/>
            <person name="Kale V."/>
            <person name="Holt S."/>
            <person name="Cochrane G."/>
            <person name="Meng A."/>
            <person name="Brown T."/>
            <person name="Cohen L."/>
        </authorList>
    </citation>
    <scope>NUCLEOTIDE SEQUENCE</scope>
    <source>
        <strain evidence="2">UIO037</strain>
    </source>
</reference>
<organism evidence="2">
    <name type="scientific">Prymnesium polylepis</name>
    <dbReference type="NCBI Taxonomy" id="72548"/>
    <lineage>
        <taxon>Eukaryota</taxon>
        <taxon>Haptista</taxon>
        <taxon>Haptophyta</taxon>
        <taxon>Prymnesiophyceae</taxon>
        <taxon>Prymnesiales</taxon>
        <taxon>Prymnesiaceae</taxon>
        <taxon>Prymnesium</taxon>
    </lineage>
</organism>
<dbReference type="AlphaFoldDB" id="A0A7S4HCW6"/>
<evidence type="ECO:0000256" key="1">
    <source>
        <dbReference type="SAM" id="MobiDB-lite"/>
    </source>
</evidence>